<reference evidence="1" key="1">
    <citation type="journal article" date="2021" name="Proc. Natl. Acad. Sci. U.S.A.">
        <title>A Catalog of Tens of Thousands of Viruses from Human Metagenomes Reveals Hidden Associations with Chronic Diseases.</title>
        <authorList>
            <person name="Tisza M.J."/>
            <person name="Buck C.B."/>
        </authorList>
    </citation>
    <scope>NUCLEOTIDE SEQUENCE</scope>
    <source>
        <strain evidence="1">Ctjel6</strain>
    </source>
</reference>
<sequence length="181" mass="20168">MPIGPRTRTSGALLVLTSPSGTVYAVAMETNDHGVAQMDAYRSRRPSLVVSPEQLTAYRYMAATAWERLRQEGRRQGLVWFDSKFRAVPDGSRRHGQDGAKLITVAIGPVHDSSYTDRSGFRVEHVADGRMQVSIQFPKTKHGFPALWISDFDATAGPTESDPHYCEAVDWHSPLRKGIRK</sequence>
<name>A0A8S5N8P8_9CAUD</name>
<protein>
    <submittedName>
        <fullName evidence="1">Uncharacterized protein</fullName>
    </submittedName>
</protein>
<accession>A0A8S5N8P8</accession>
<evidence type="ECO:0000313" key="1">
    <source>
        <dbReference type="EMBL" id="DAD90435.1"/>
    </source>
</evidence>
<organism evidence="1">
    <name type="scientific">Siphoviridae sp. ctjel6</name>
    <dbReference type="NCBI Taxonomy" id="2826440"/>
    <lineage>
        <taxon>Viruses</taxon>
        <taxon>Duplodnaviria</taxon>
        <taxon>Heunggongvirae</taxon>
        <taxon>Uroviricota</taxon>
        <taxon>Caudoviricetes</taxon>
    </lineage>
</organism>
<proteinExistence type="predicted"/>
<dbReference type="EMBL" id="BK015086">
    <property type="protein sequence ID" value="DAD90435.1"/>
    <property type="molecule type" value="Genomic_DNA"/>
</dbReference>